<dbReference type="AlphaFoldDB" id="A0A1H6Z5G6"/>
<dbReference type="Proteomes" id="UP000199532">
    <property type="component" value="Unassembled WGS sequence"/>
</dbReference>
<keyword evidence="2" id="KW-1185">Reference proteome</keyword>
<evidence type="ECO:0000313" key="2">
    <source>
        <dbReference type="Proteomes" id="UP000199532"/>
    </source>
</evidence>
<proteinExistence type="predicted"/>
<organism evidence="1 2">
    <name type="scientific">Dyadobacter koreensis</name>
    <dbReference type="NCBI Taxonomy" id="408657"/>
    <lineage>
        <taxon>Bacteria</taxon>
        <taxon>Pseudomonadati</taxon>
        <taxon>Bacteroidota</taxon>
        <taxon>Cytophagia</taxon>
        <taxon>Cytophagales</taxon>
        <taxon>Spirosomataceae</taxon>
        <taxon>Dyadobacter</taxon>
    </lineage>
</organism>
<sequence>MRTGDITTLRNAIYPISKSGIFTLKSNNLILYLYISHERYFLSILLGLEVRFSIKIRDEYSSRIFRFAL</sequence>
<dbReference type="EMBL" id="FNXY01000008">
    <property type="protein sequence ID" value="SEJ46627.1"/>
    <property type="molecule type" value="Genomic_DNA"/>
</dbReference>
<accession>A0A1H6Z5G6</accession>
<evidence type="ECO:0000313" key="1">
    <source>
        <dbReference type="EMBL" id="SEJ46627.1"/>
    </source>
</evidence>
<protein>
    <submittedName>
        <fullName evidence="1">Uncharacterized protein</fullName>
    </submittedName>
</protein>
<dbReference type="STRING" id="408657.SAMN04487995_4815"/>
<name>A0A1H6Z5G6_9BACT</name>
<reference evidence="1 2" key="1">
    <citation type="submission" date="2016-10" db="EMBL/GenBank/DDBJ databases">
        <authorList>
            <person name="de Groot N.N."/>
        </authorList>
    </citation>
    <scope>NUCLEOTIDE SEQUENCE [LARGE SCALE GENOMIC DNA]</scope>
    <source>
        <strain evidence="1 2">DSM 19938</strain>
    </source>
</reference>
<gene>
    <name evidence="1" type="ORF">SAMN04487995_4815</name>
</gene>